<feature type="transmembrane region" description="Helical" evidence="6">
    <location>
        <begin position="410"/>
        <end position="432"/>
    </location>
</feature>
<reference evidence="7 8" key="1">
    <citation type="journal article" date="2023" name="Hortic Res">
        <title>Pangenome of water caltrop reveals structural variations and asymmetric subgenome divergence after allopolyploidization.</title>
        <authorList>
            <person name="Zhang X."/>
            <person name="Chen Y."/>
            <person name="Wang L."/>
            <person name="Yuan Y."/>
            <person name="Fang M."/>
            <person name="Shi L."/>
            <person name="Lu R."/>
            <person name="Comes H.P."/>
            <person name="Ma Y."/>
            <person name="Chen Y."/>
            <person name="Huang G."/>
            <person name="Zhou Y."/>
            <person name="Zheng Z."/>
            <person name="Qiu Y."/>
        </authorList>
    </citation>
    <scope>NUCLEOTIDE SEQUENCE [LARGE SCALE GENOMIC DNA]</scope>
    <source>
        <tissue evidence="7">Roots</tissue>
    </source>
</reference>
<dbReference type="AlphaFoldDB" id="A0AAN7Q4J3"/>
<dbReference type="InterPro" id="IPR000109">
    <property type="entry name" value="POT_fam"/>
</dbReference>
<name>A0AAN7Q4J3_9MYRT</name>
<keyword evidence="3 6" id="KW-0812">Transmembrane</keyword>
<evidence type="ECO:0000256" key="2">
    <source>
        <dbReference type="ARBA" id="ARBA00005982"/>
    </source>
</evidence>
<feature type="transmembrane region" description="Helical" evidence="6">
    <location>
        <begin position="173"/>
        <end position="192"/>
    </location>
</feature>
<dbReference type="EMBL" id="JAXIOK010000013">
    <property type="protein sequence ID" value="KAK4756680.1"/>
    <property type="molecule type" value="Genomic_DNA"/>
</dbReference>
<dbReference type="InterPro" id="IPR036259">
    <property type="entry name" value="MFS_trans_sf"/>
</dbReference>
<feature type="transmembrane region" description="Helical" evidence="6">
    <location>
        <begin position="198"/>
        <end position="220"/>
    </location>
</feature>
<keyword evidence="5 6" id="KW-0472">Membrane</keyword>
<dbReference type="GO" id="GO:0016020">
    <property type="term" value="C:membrane"/>
    <property type="evidence" value="ECO:0007669"/>
    <property type="project" value="UniProtKB-SubCell"/>
</dbReference>
<dbReference type="Pfam" id="PF00854">
    <property type="entry name" value="PTR2"/>
    <property type="match status" value="1"/>
</dbReference>
<dbReference type="SUPFAM" id="SSF103473">
    <property type="entry name" value="MFS general substrate transporter"/>
    <property type="match status" value="1"/>
</dbReference>
<evidence type="ECO:0000256" key="1">
    <source>
        <dbReference type="ARBA" id="ARBA00004141"/>
    </source>
</evidence>
<evidence type="ECO:0008006" key="9">
    <source>
        <dbReference type="Google" id="ProtNLM"/>
    </source>
</evidence>
<proteinExistence type="inferred from homology"/>
<accession>A0AAN7Q4J3</accession>
<dbReference type="Proteomes" id="UP001345219">
    <property type="component" value="Chromosome 6"/>
</dbReference>
<evidence type="ECO:0000313" key="7">
    <source>
        <dbReference type="EMBL" id="KAK4756680.1"/>
    </source>
</evidence>
<dbReference type="PANTHER" id="PTHR11654">
    <property type="entry name" value="OLIGOPEPTIDE TRANSPORTER-RELATED"/>
    <property type="match status" value="1"/>
</dbReference>
<feature type="transmembrane region" description="Helical" evidence="6">
    <location>
        <begin position="452"/>
        <end position="478"/>
    </location>
</feature>
<feature type="transmembrane region" description="Helical" evidence="6">
    <location>
        <begin position="72"/>
        <end position="94"/>
    </location>
</feature>
<evidence type="ECO:0000313" key="8">
    <source>
        <dbReference type="Proteomes" id="UP001345219"/>
    </source>
</evidence>
<feature type="transmembrane region" description="Helical" evidence="6">
    <location>
        <begin position="535"/>
        <end position="555"/>
    </location>
</feature>
<dbReference type="GO" id="GO:0022857">
    <property type="term" value="F:transmembrane transporter activity"/>
    <property type="evidence" value="ECO:0007669"/>
    <property type="project" value="InterPro"/>
</dbReference>
<dbReference type="Gene3D" id="1.20.1250.20">
    <property type="entry name" value="MFS general substrate transporter like domains"/>
    <property type="match status" value="1"/>
</dbReference>
<dbReference type="GO" id="GO:0006857">
    <property type="term" value="P:oligopeptide transport"/>
    <property type="evidence" value="ECO:0007669"/>
    <property type="project" value="InterPro"/>
</dbReference>
<gene>
    <name evidence="7" type="ORF">SAY87_006807</name>
</gene>
<evidence type="ECO:0000256" key="3">
    <source>
        <dbReference type="ARBA" id="ARBA00022692"/>
    </source>
</evidence>
<organism evidence="7 8">
    <name type="scientific">Trapa incisa</name>
    <dbReference type="NCBI Taxonomy" id="236973"/>
    <lineage>
        <taxon>Eukaryota</taxon>
        <taxon>Viridiplantae</taxon>
        <taxon>Streptophyta</taxon>
        <taxon>Embryophyta</taxon>
        <taxon>Tracheophyta</taxon>
        <taxon>Spermatophyta</taxon>
        <taxon>Magnoliopsida</taxon>
        <taxon>eudicotyledons</taxon>
        <taxon>Gunneridae</taxon>
        <taxon>Pentapetalae</taxon>
        <taxon>rosids</taxon>
        <taxon>malvids</taxon>
        <taxon>Myrtales</taxon>
        <taxon>Lythraceae</taxon>
        <taxon>Trapa</taxon>
    </lineage>
</organism>
<evidence type="ECO:0000256" key="5">
    <source>
        <dbReference type="ARBA" id="ARBA00023136"/>
    </source>
</evidence>
<dbReference type="PROSITE" id="PS01022">
    <property type="entry name" value="PTR2_1"/>
    <property type="match status" value="1"/>
</dbReference>
<feature type="transmembrane region" description="Helical" evidence="6">
    <location>
        <begin position="100"/>
        <end position="121"/>
    </location>
</feature>
<sequence length="581" mass="64083">MDHRSVEAAALPSPARKKAAVSHPSRGGWNAAIFIIFVEVAERFTYYGLAGNLITYLMKELGQPMAVAAQNVNVWVGVSAIFPVAGAFIADSYIGRFRTILISSVIYLTGMIVMTFSVSVVPRPDRKAVFFTALYILALGEGGHKPCIQTFAADQFNEELPEEKMAKSSFFNWWYMGIVAGATIAIFFVIYLQDNVGWTVGALVLTSAVAIAMLVFLVGYNRYRRQRPAGSPFMQVAHVIVAALKKRHLREDGGGRYLCYDCGDDTDRGACKDDFHPKTQSLARTNRLKFLDKAMIIDSVDESSKAVNPWRLCSLNQVEEVKLVFRLIPIWLSCIMFAAVQAQAHTFFVKQGATMVRSIGGSSFQISPASLQGFQGLTILAATFSYDRVFVPLARNITGHPSGIPMLRRIGIGLFLSIINMIAAACMEIMRLRIAANHGLQDSPKATVPMSIWWLMPQYMLCGISDVFTIIGLQELFYDHVPEEMRSMGAAAYVSVVGVGSFLSSGIIAVVQLVTARTDGGKWFVDNLNRANLDGFYWVMAGLSAVNFCVFLLIAKGFEYKKIEEVEMDLGCEKGIAMREV</sequence>
<keyword evidence="8" id="KW-1185">Reference proteome</keyword>
<keyword evidence="4 6" id="KW-1133">Transmembrane helix</keyword>
<comment type="subcellular location">
    <subcellularLocation>
        <location evidence="1">Membrane</location>
        <topology evidence="1">Multi-pass membrane protein</topology>
    </subcellularLocation>
</comment>
<comment type="caution">
    <text evidence="7">The sequence shown here is derived from an EMBL/GenBank/DDBJ whole genome shotgun (WGS) entry which is preliminary data.</text>
</comment>
<dbReference type="InterPro" id="IPR018456">
    <property type="entry name" value="PTR2_symporter_CS"/>
</dbReference>
<comment type="similarity">
    <text evidence="2">Belongs to the major facilitator superfamily. Proton-dependent oligopeptide transporter (POT/PTR) (TC 2.A.17) family.</text>
</comment>
<evidence type="ECO:0000256" key="6">
    <source>
        <dbReference type="SAM" id="Phobius"/>
    </source>
</evidence>
<evidence type="ECO:0000256" key="4">
    <source>
        <dbReference type="ARBA" id="ARBA00022989"/>
    </source>
</evidence>
<protein>
    <recommendedName>
        <fullName evidence="9">NPF family transporter</fullName>
    </recommendedName>
</protein>
<feature type="transmembrane region" description="Helical" evidence="6">
    <location>
        <begin position="490"/>
        <end position="515"/>
    </location>
</feature>